<evidence type="ECO:0000256" key="7">
    <source>
        <dbReference type="ARBA" id="ARBA00023136"/>
    </source>
</evidence>
<dbReference type="Gene3D" id="1.10.3470.10">
    <property type="entry name" value="ABC transporter involved in vitamin B12 uptake, BtuC"/>
    <property type="match status" value="1"/>
</dbReference>
<dbReference type="RefSeq" id="WP_090477755.1">
    <property type="nucleotide sequence ID" value="NZ_LT629710.1"/>
</dbReference>
<dbReference type="GO" id="GO:0005886">
    <property type="term" value="C:plasma membrane"/>
    <property type="evidence" value="ECO:0007669"/>
    <property type="project" value="UniProtKB-SubCell"/>
</dbReference>
<dbReference type="AlphaFoldDB" id="A0A1H0R170"/>
<evidence type="ECO:0000313" key="9">
    <source>
        <dbReference type="EMBL" id="SDP23281.1"/>
    </source>
</evidence>
<evidence type="ECO:0000256" key="5">
    <source>
        <dbReference type="ARBA" id="ARBA00022692"/>
    </source>
</evidence>
<organism evidence="9 10">
    <name type="scientific">Nakamurella panacisegetis</name>
    <dbReference type="NCBI Taxonomy" id="1090615"/>
    <lineage>
        <taxon>Bacteria</taxon>
        <taxon>Bacillati</taxon>
        <taxon>Actinomycetota</taxon>
        <taxon>Actinomycetes</taxon>
        <taxon>Nakamurellales</taxon>
        <taxon>Nakamurellaceae</taxon>
        <taxon>Nakamurella</taxon>
    </lineage>
</organism>
<dbReference type="GO" id="GO:0022857">
    <property type="term" value="F:transmembrane transporter activity"/>
    <property type="evidence" value="ECO:0007669"/>
    <property type="project" value="InterPro"/>
</dbReference>
<dbReference type="STRING" id="1090615.SAMN04515671_3351"/>
<comment type="similarity">
    <text evidence="2">Belongs to the binding-protein-dependent transport system permease family. FecCD subfamily.</text>
</comment>
<evidence type="ECO:0000256" key="6">
    <source>
        <dbReference type="ARBA" id="ARBA00022989"/>
    </source>
</evidence>
<evidence type="ECO:0000256" key="1">
    <source>
        <dbReference type="ARBA" id="ARBA00004651"/>
    </source>
</evidence>
<keyword evidence="10" id="KW-1185">Reference proteome</keyword>
<dbReference type="GO" id="GO:0033214">
    <property type="term" value="P:siderophore-iron import into cell"/>
    <property type="evidence" value="ECO:0007669"/>
    <property type="project" value="TreeGrafter"/>
</dbReference>
<protein>
    <submittedName>
        <fullName evidence="9">Iron complex transport system permease protein</fullName>
    </submittedName>
</protein>
<feature type="transmembrane region" description="Helical" evidence="8">
    <location>
        <begin position="206"/>
        <end position="228"/>
    </location>
</feature>
<evidence type="ECO:0000313" key="10">
    <source>
        <dbReference type="Proteomes" id="UP000198741"/>
    </source>
</evidence>
<dbReference type="OrthoDB" id="4455417at2"/>
<feature type="transmembrane region" description="Helical" evidence="8">
    <location>
        <begin position="288"/>
        <end position="308"/>
    </location>
</feature>
<comment type="subcellular location">
    <subcellularLocation>
        <location evidence="1">Cell membrane</location>
        <topology evidence="1">Multi-pass membrane protein</topology>
    </subcellularLocation>
</comment>
<dbReference type="InterPro" id="IPR037294">
    <property type="entry name" value="ABC_BtuC-like"/>
</dbReference>
<feature type="transmembrane region" description="Helical" evidence="8">
    <location>
        <begin position="130"/>
        <end position="151"/>
    </location>
</feature>
<evidence type="ECO:0000256" key="4">
    <source>
        <dbReference type="ARBA" id="ARBA00022475"/>
    </source>
</evidence>
<dbReference type="EMBL" id="LT629710">
    <property type="protein sequence ID" value="SDP23281.1"/>
    <property type="molecule type" value="Genomic_DNA"/>
</dbReference>
<dbReference type="SUPFAM" id="SSF81345">
    <property type="entry name" value="ABC transporter involved in vitamin B12 uptake, BtuC"/>
    <property type="match status" value="1"/>
</dbReference>
<keyword evidence="6 8" id="KW-1133">Transmembrane helix</keyword>
<reference evidence="9 10" key="1">
    <citation type="submission" date="2016-10" db="EMBL/GenBank/DDBJ databases">
        <authorList>
            <person name="de Groot N.N."/>
        </authorList>
    </citation>
    <scope>NUCLEOTIDE SEQUENCE [LARGE SCALE GENOMIC DNA]</scope>
    <source>
        <strain evidence="10">P4-7,KCTC 19426,CECT 7604</strain>
    </source>
</reference>
<dbReference type="Proteomes" id="UP000198741">
    <property type="component" value="Chromosome I"/>
</dbReference>
<sequence>MTALVTGRSAARRRAPVGGRMALVVGMLALAWPVMALIAMASGDLHIPLSQVLESVVGKGTPANDLIVRDWRGARVLCALFVGAALGAAGAAFQSLTRNPLGSPDVIGFTSGAATGALLEILVFGGGAGAVAAGAVGGGLVTALVVTLLAMRHGGSGILLILVGIGLTAMLWGINSYLLVRADLNDAITAQAWLFGSLNGRGWTQLWPVLGAVLMGVPVLAGLGRPLGLLEMGDDFAIGLGVRPSRVRAVVIVVAVLLTAGAVATAGPLLFVALAAPQIARRLTGSSGVGVVAAALLGGLLVALADLASTRAFAPTQLPVGIATGLIGGLYLAGLLIQQWRKGNG</sequence>
<dbReference type="Pfam" id="PF01032">
    <property type="entry name" value="FecCD"/>
    <property type="match status" value="1"/>
</dbReference>
<evidence type="ECO:0000256" key="3">
    <source>
        <dbReference type="ARBA" id="ARBA00022448"/>
    </source>
</evidence>
<keyword evidence="7 8" id="KW-0472">Membrane</keyword>
<feature type="transmembrane region" description="Helical" evidence="8">
    <location>
        <begin position="21"/>
        <end position="41"/>
    </location>
</feature>
<evidence type="ECO:0000256" key="2">
    <source>
        <dbReference type="ARBA" id="ARBA00007935"/>
    </source>
</evidence>
<keyword evidence="4" id="KW-1003">Cell membrane</keyword>
<feature type="transmembrane region" description="Helical" evidence="8">
    <location>
        <begin position="158"/>
        <end position="180"/>
    </location>
</feature>
<gene>
    <name evidence="9" type="ORF">SAMN04515671_3351</name>
</gene>
<evidence type="ECO:0000256" key="8">
    <source>
        <dbReference type="SAM" id="Phobius"/>
    </source>
</evidence>
<feature type="transmembrane region" description="Helical" evidence="8">
    <location>
        <begin position="249"/>
        <end position="276"/>
    </location>
</feature>
<accession>A0A1H0R170</accession>
<dbReference type="PANTHER" id="PTHR30472">
    <property type="entry name" value="FERRIC ENTEROBACTIN TRANSPORT SYSTEM PERMEASE PROTEIN"/>
    <property type="match status" value="1"/>
</dbReference>
<proteinExistence type="inferred from homology"/>
<dbReference type="InterPro" id="IPR000522">
    <property type="entry name" value="ABC_transptr_permease_BtuC"/>
</dbReference>
<keyword evidence="3" id="KW-0813">Transport</keyword>
<dbReference type="CDD" id="cd06550">
    <property type="entry name" value="TM_ABC_iron-siderophores_like"/>
    <property type="match status" value="1"/>
</dbReference>
<keyword evidence="5 8" id="KW-0812">Transmembrane</keyword>
<dbReference type="PANTHER" id="PTHR30472:SF24">
    <property type="entry name" value="FERRIC ENTEROBACTIN TRANSPORT SYSTEM PERMEASE PROTEIN FEPG"/>
    <property type="match status" value="1"/>
</dbReference>
<feature type="transmembrane region" description="Helical" evidence="8">
    <location>
        <begin position="74"/>
        <end position="94"/>
    </location>
</feature>
<name>A0A1H0R170_9ACTN</name>
<feature type="transmembrane region" description="Helical" evidence="8">
    <location>
        <begin position="320"/>
        <end position="340"/>
    </location>
</feature>